<organism evidence="3 4">
    <name type="scientific">Kitasatospora nipponensis</name>
    <dbReference type="NCBI Taxonomy" id="258049"/>
    <lineage>
        <taxon>Bacteria</taxon>
        <taxon>Bacillati</taxon>
        <taxon>Actinomycetota</taxon>
        <taxon>Actinomycetes</taxon>
        <taxon>Kitasatosporales</taxon>
        <taxon>Streptomycetaceae</taxon>
        <taxon>Kitasatospora</taxon>
    </lineage>
</organism>
<sequence>MTTYQDFADDRSSHLGATRHLLSDGPSFWRAPFAGRSRREFGYTVTSLLTATAGFVWTVTLFSLGAGLLVTVLGFPVLALLLIGARAFGAVERARAARLLDCDVPAPAPASSHRTGWAALTARLADPAGWRAAAYQLVMFPWHVTTFVLSVTLWSCSLAMALLPLYSWVFPTFVGWPGYKLFDYDSNGAHHTYYLSSVWQIAGASLVGILLVFVTARVVHLLTGVSRAATRALLGG</sequence>
<dbReference type="Pfam" id="PF13796">
    <property type="entry name" value="Sensor"/>
    <property type="match status" value="1"/>
</dbReference>
<feature type="domain" description="Putative sensor" evidence="2">
    <location>
        <begin position="43"/>
        <end position="234"/>
    </location>
</feature>
<keyword evidence="1" id="KW-1133">Transmembrane helix</keyword>
<reference evidence="4" key="1">
    <citation type="journal article" date="2019" name="Int. J. Syst. Evol. Microbiol.">
        <title>The Global Catalogue of Microorganisms (GCM) 10K type strain sequencing project: providing services to taxonomists for standard genome sequencing and annotation.</title>
        <authorList>
            <consortium name="The Broad Institute Genomics Platform"/>
            <consortium name="The Broad Institute Genome Sequencing Center for Infectious Disease"/>
            <person name="Wu L."/>
            <person name="Ma J."/>
        </authorList>
    </citation>
    <scope>NUCLEOTIDE SEQUENCE [LARGE SCALE GENOMIC DNA]</scope>
    <source>
        <strain evidence="4">JCM 13004</strain>
    </source>
</reference>
<accession>A0ABP4DR09</accession>
<evidence type="ECO:0000259" key="2">
    <source>
        <dbReference type="Pfam" id="PF13796"/>
    </source>
</evidence>
<feature type="transmembrane region" description="Helical" evidence="1">
    <location>
        <begin position="147"/>
        <end position="169"/>
    </location>
</feature>
<feature type="transmembrane region" description="Helical" evidence="1">
    <location>
        <begin position="41"/>
        <end position="62"/>
    </location>
</feature>
<feature type="transmembrane region" description="Helical" evidence="1">
    <location>
        <begin position="68"/>
        <end position="88"/>
    </location>
</feature>
<keyword evidence="1" id="KW-0812">Transmembrane</keyword>
<name>A0ABP4DR09_9ACTN</name>
<keyword evidence="1" id="KW-0472">Membrane</keyword>
<dbReference type="InterPro" id="IPR025828">
    <property type="entry name" value="Put_sensor_dom"/>
</dbReference>
<gene>
    <name evidence="3" type="ORF">GCM10009665_74010</name>
</gene>
<evidence type="ECO:0000256" key="1">
    <source>
        <dbReference type="SAM" id="Phobius"/>
    </source>
</evidence>
<dbReference type="EMBL" id="BAAALF010000272">
    <property type="protein sequence ID" value="GAA1068879.1"/>
    <property type="molecule type" value="Genomic_DNA"/>
</dbReference>
<comment type="caution">
    <text evidence="3">The sequence shown here is derived from an EMBL/GenBank/DDBJ whole genome shotgun (WGS) entry which is preliminary data.</text>
</comment>
<dbReference type="Proteomes" id="UP001500037">
    <property type="component" value="Unassembled WGS sequence"/>
</dbReference>
<keyword evidence="4" id="KW-1185">Reference proteome</keyword>
<evidence type="ECO:0000313" key="3">
    <source>
        <dbReference type="EMBL" id="GAA1068879.1"/>
    </source>
</evidence>
<proteinExistence type="predicted"/>
<evidence type="ECO:0000313" key="4">
    <source>
        <dbReference type="Proteomes" id="UP001500037"/>
    </source>
</evidence>
<feature type="transmembrane region" description="Helical" evidence="1">
    <location>
        <begin position="198"/>
        <end position="219"/>
    </location>
</feature>
<protein>
    <recommendedName>
        <fullName evidence="2">Putative sensor domain-containing protein</fullName>
    </recommendedName>
</protein>
<dbReference type="RefSeq" id="WP_344446648.1">
    <property type="nucleotide sequence ID" value="NZ_BAAALF010000272.1"/>
</dbReference>